<dbReference type="Gene3D" id="3.40.50.1820">
    <property type="entry name" value="alpha/beta hydrolase"/>
    <property type="match status" value="1"/>
</dbReference>
<dbReference type="PANTHER" id="PTHR11487:SF0">
    <property type="entry name" value="S-ACYL FATTY ACID SYNTHASE THIOESTERASE, MEDIUM CHAIN"/>
    <property type="match status" value="1"/>
</dbReference>
<feature type="domain" description="Thioesterase" evidence="2">
    <location>
        <begin position="2"/>
        <end position="189"/>
    </location>
</feature>
<dbReference type="Proteomes" id="UP000184226">
    <property type="component" value="Unassembled WGS sequence"/>
</dbReference>
<dbReference type="InterPro" id="IPR029058">
    <property type="entry name" value="AB_hydrolase_fold"/>
</dbReference>
<reference evidence="3 4" key="1">
    <citation type="submission" date="2016-11" db="EMBL/GenBank/DDBJ databases">
        <authorList>
            <person name="Jaros S."/>
            <person name="Januszkiewicz K."/>
            <person name="Wedrychowicz H."/>
        </authorList>
    </citation>
    <scope>NUCLEOTIDE SEQUENCE [LARGE SCALE GENOMIC DNA]</scope>
    <source>
        <strain evidence="3 4">CGMCC 1.10190</strain>
    </source>
</reference>
<dbReference type="GO" id="GO:0008610">
    <property type="term" value="P:lipid biosynthetic process"/>
    <property type="evidence" value="ECO:0007669"/>
    <property type="project" value="TreeGrafter"/>
</dbReference>
<dbReference type="PANTHER" id="PTHR11487">
    <property type="entry name" value="THIOESTERASE"/>
    <property type="match status" value="1"/>
</dbReference>
<proteinExistence type="inferred from homology"/>
<keyword evidence="4" id="KW-1185">Reference proteome</keyword>
<protein>
    <submittedName>
        <fullName evidence="3">Yersiniabactin synthetase, thioesterase component</fullName>
    </submittedName>
</protein>
<evidence type="ECO:0000313" key="4">
    <source>
        <dbReference type="Proteomes" id="UP000184226"/>
    </source>
</evidence>
<evidence type="ECO:0000313" key="3">
    <source>
        <dbReference type="EMBL" id="SHI25537.1"/>
    </source>
</evidence>
<sequence>MNEACVASIEELAECVQEDIEAKGIDPYRLIVAGHSMGAQVAHEVCARFEQQSVSPRGLVISGCHAPHLRGRRPLSHLADYAFLEQLVAIGGCAPQLLGEPAMWPVFMPMLRADFQATESYRCAKAPSSAERLQTPALLLYGSADEEAYRAEVDAWKDWLRNAHGPVSIAGDHFYVTRRPRAFLEHIRRCFEPSCANFQASSIK</sequence>
<accession>A0A1M5ZMJ7</accession>
<dbReference type="Pfam" id="PF00975">
    <property type="entry name" value="Thioesterase"/>
    <property type="match status" value="1"/>
</dbReference>
<evidence type="ECO:0000259" key="2">
    <source>
        <dbReference type="Pfam" id="PF00975"/>
    </source>
</evidence>
<name>A0A1M5ZMJ7_9BURK</name>
<dbReference type="InterPro" id="IPR001031">
    <property type="entry name" value="Thioesterase"/>
</dbReference>
<dbReference type="SUPFAM" id="SSF53474">
    <property type="entry name" value="alpha/beta-Hydrolases"/>
    <property type="match status" value="1"/>
</dbReference>
<dbReference type="EMBL" id="FQXE01000016">
    <property type="protein sequence ID" value="SHI25537.1"/>
    <property type="molecule type" value="Genomic_DNA"/>
</dbReference>
<dbReference type="InterPro" id="IPR012223">
    <property type="entry name" value="TEII"/>
</dbReference>
<gene>
    <name evidence="3" type="ORF">SAMN04488135_11653</name>
</gene>
<organism evidence="3 4">
    <name type="scientific">Pollutimonas bauzanensis</name>
    <dbReference type="NCBI Taxonomy" id="658167"/>
    <lineage>
        <taxon>Bacteria</taxon>
        <taxon>Pseudomonadati</taxon>
        <taxon>Pseudomonadota</taxon>
        <taxon>Betaproteobacteria</taxon>
        <taxon>Burkholderiales</taxon>
        <taxon>Alcaligenaceae</taxon>
        <taxon>Pollutimonas</taxon>
    </lineage>
</organism>
<dbReference type="STRING" id="658167.SAMN04488135_11653"/>
<comment type="similarity">
    <text evidence="1">Belongs to the thioesterase family.</text>
</comment>
<dbReference type="AlphaFoldDB" id="A0A1M5ZMJ7"/>
<evidence type="ECO:0000256" key="1">
    <source>
        <dbReference type="ARBA" id="ARBA00007169"/>
    </source>
</evidence>